<evidence type="ECO:0000256" key="1">
    <source>
        <dbReference type="ARBA" id="ARBA00009179"/>
    </source>
</evidence>
<dbReference type="Pfam" id="PF03572">
    <property type="entry name" value="Peptidase_S41"/>
    <property type="match status" value="1"/>
</dbReference>
<dbReference type="STRING" id="1630.SAMN05216514_11614"/>
<dbReference type="Proteomes" id="UP000182429">
    <property type="component" value="Unassembled WGS sequence"/>
</dbReference>
<organism evidence="7 8">
    <name type="scientific">Kandleria vitulina</name>
    <dbReference type="NCBI Taxonomy" id="1630"/>
    <lineage>
        <taxon>Bacteria</taxon>
        <taxon>Bacillati</taxon>
        <taxon>Bacillota</taxon>
        <taxon>Erysipelotrichia</taxon>
        <taxon>Erysipelotrichales</taxon>
        <taxon>Coprobacillaceae</taxon>
        <taxon>Kandleria</taxon>
    </lineage>
</organism>
<dbReference type="InterPro" id="IPR004447">
    <property type="entry name" value="Peptidase_S41A"/>
</dbReference>
<dbReference type="GO" id="GO:0007165">
    <property type="term" value="P:signal transduction"/>
    <property type="evidence" value="ECO:0007669"/>
    <property type="project" value="TreeGrafter"/>
</dbReference>
<dbReference type="InterPro" id="IPR036034">
    <property type="entry name" value="PDZ_sf"/>
</dbReference>
<keyword evidence="4 5" id="KW-0720">Serine protease</keyword>
<evidence type="ECO:0000259" key="6">
    <source>
        <dbReference type="PROSITE" id="PS50106"/>
    </source>
</evidence>
<dbReference type="SUPFAM" id="SSF52096">
    <property type="entry name" value="ClpP/crotonase"/>
    <property type="match status" value="1"/>
</dbReference>
<dbReference type="InterPro" id="IPR036366">
    <property type="entry name" value="PGBDSf"/>
</dbReference>
<protein>
    <submittedName>
        <fullName evidence="7">Carboxyl-terminal processing protease</fullName>
    </submittedName>
</protein>
<dbReference type="Gene3D" id="3.30.750.44">
    <property type="match status" value="1"/>
</dbReference>
<dbReference type="InterPro" id="IPR002477">
    <property type="entry name" value="Peptidoglycan-bd-like"/>
</dbReference>
<sequence>MYMASKKRRIKPLFVLLVGILCFALGIGGGYVLFHKETEKSSLNNRTLLQLYNAMNNQFYDTTNDNTSLLERLSKGLVLGAGDPHTSYMTKSEFDSFQDSVDGDYDGIGIDYLTTKEGAIVTTVYPDTPALKGKVQPGDLIIEVAGISMNNKSSSEIGKAIRGEKGTAVSLTVLRGGKRMVLHVERSSLDSSLNYGIKDINGHRCGYVDINTFGTATSSLFEKALASFKKNNVKSLIIDLRDNGGGYVDAAEECLALLNKKDTVLYMTKTKNGKVTKVKDATDDHYQFEQGLILVNNMSASASEIMASSLKKNNNYTIVGEKTYGKGTVQVEMPLANGGVLKYTYAKWLTPDGTSINKVGIVPNVVISDAPLAKLQLEKVPATYHFDQLNDYIKTMEVMLDALGYKPGRTDGYFSKDAQNALKAFQKKEHLKESGNYDQESYYHLLSAYVYAVGTKSYDPIYSKALSMLK</sequence>
<evidence type="ECO:0000313" key="7">
    <source>
        <dbReference type="EMBL" id="SDW62850.1"/>
    </source>
</evidence>
<evidence type="ECO:0000256" key="2">
    <source>
        <dbReference type="ARBA" id="ARBA00022670"/>
    </source>
</evidence>
<dbReference type="GO" id="GO:0004175">
    <property type="term" value="F:endopeptidase activity"/>
    <property type="evidence" value="ECO:0007669"/>
    <property type="project" value="TreeGrafter"/>
</dbReference>
<feature type="domain" description="PDZ" evidence="6">
    <location>
        <begin position="94"/>
        <end position="162"/>
    </location>
</feature>
<dbReference type="GO" id="GO:0006508">
    <property type="term" value="P:proteolysis"/>
    <property type="evidence" value="ECO:0007669"/>
    <property type="project" value="UniProtKB-KW"/>
</dbReference>
<dbReference type="Pfam" id="PF01471">
    <property type="entry name" value="PG_binding_1"/>
    <property type="match status" value="1"/>
</dbReference>
<comment type="similarity">
    <text evidence="1 5">Belongs to the peptidase S41A family.</text>
</comment>
<dbReference type="PROSITE" id="PS50106">
    <property type="entry name" value="PDZ"/>
    <property type="match status" value="1"/>
</dbReference>
<dbReference type="InterPro" id="IPR041489">
    <property type="entry name" value="PDZ_6"/>
</dbReference>
<dbReference type="CDD" id="cd07560">
    <property type="entry name" value="Peptidase_S41_CPP"/>
    <property type="match status" value="1"/>
</dbReference>
<reference evidence="7 8" key="1">
    <citation type="submission" date="2016-10" db="EMBL/GenBank/DDBJ databases">
        <authorList>
            <person name="de Groot N.N."/>
        </authorList>
    </citation>
    <scope>NUCLEOTIDE SEQUENCE [LARGE SCALE GENOMIC DNA]</scope>
    <source>
        <strain evidence="7 8">S3b</strain>
    </source>
</reference>
<dbReference type="Gene3D" id="2.30.42.10">
    <property type="match status" value="1"/>
</dbReference>
<dbReference type="GO" id="GO:0030288">
    <property type="term" value="C:outer membrane-bounded periplasmic space"/>
    <property type="evidence" value="ECO:0007669"/>
    <property type="project" value="TreeGrafter"/>
</dbReference>
<keyword evidence="3 5" id="KW-0378">Hydrolase</keyword>
<dbReference type="AlphaFoldDB" id="A0A1H2V3M5"/>
<dbReference type="SUPFAM" id="SSF47090">
    <property type="entry name" value="PGBD-like"/>
    <property type="match status" value="1"/>
</dbReference>
<dbReference type="InterPro" id="IPR036365">
    <property type="entry name" value="PGBD-like_sf"/>
</dbReference>
<dbReference type="Pfam" id="PF17820">
    <property type="entry name" value="PDZ_6"/>
    <property type="match status" value="1"/>
</dbReference>
<dbReference type="NCBIfam" id="TIGR00225">
    <property type="entry name" value="prc"/>
    <property type="match status" value="1"/>
</dbReference>
<evidence type="ECO:0000256" key="3">
    <source>
        <dbReference type="ARBA" id="ARBA00022801"/>
    </source>
</evidence>
<evidence type="ECO:0000313" key="8">
    <source>
        <dbReference type="Proteomes" id="UP000182429"/>
    </source>
</evidence>
<name>A0A1H2V3M5_9FIRM</name>
<dbReference type="SUPFAM" id="SSF50156">
    <property type="entry name" value="PDZ domain-like"/>
    <property type="match status" value="1"/>
</dbReference>
<dbReference type="SMART" id="SM00228">
    <property type="entry name" value="PDZ"/>
    <property type="match status" value="1"/>
</dbReference>
<dbReference type="EMBL" id="FNNF01000028">
    <property type="protein sequence ID" value="SDW62850.1"/>
    <property type="molecule type" value="Genomic_DNA"/>
</dbReference>
<dbReference type="InterPro" id="IPR005151">
    <property type="entry name" value="Tail-specific_protease"/>
</dbReference>
<dbReference type="PANTHER" id="PTHR32060:SF30">
    <property type="entry name" value="CARBOXY-TERMINAL PROCESSING PROTEASE CTPA"/>
    <property type="match status" value="1"/>
</dbReference>
<dbReference type="SMART" id="SM00245">
    <property type="entry name" value="TSPc"/>
    <property type="match status" value="1"/>
</dbReference>
<dbReference type="InterPro" id="IPR001478">
    <property type="entry name" value="PDZ"/>
</dbReference>
<keyword evidence="2 5" id="KW-0645">Protease</keyword>
<dbReference type="eggNOG" id="COG0793">
    <property type="taxonomic scope" value="Bacteria"/>
</dbReference>
<dbReference type="GO" id="GO:0008236">
    <property type="term" value="F:serine-type peptidase activity"/>
    <property type="evidence" value="ECO:0007669"/>
    <property type="project" value="UniProtKB-KW"/>
</dbReference>
<dbReference type="PANTHER" id="PTHR32060">
    <property type="entry name" value="TAIL-SPECIFIC PROTEASE"/>
    <property type="match status" value="1"/>
</dbReference>
<dbReference type="Gene3D" id="3.90.226.10">
    <property type="entry name" value="2-enoyl-CoA Hydratase, Chain A, domain 1"/>
    <property type="match status" value="1"/>
</dbReference>
<dbReference type="Gene3D" id="1.10.101.10">
    <property type="entry name" value="PGBD-like superfamily/PGBD"/>
    <property type="match status" value="1"/>
</dbReference>
<evidence type="ECO:0000256" key="4">
    <source>
        <dbReference type="ARBA" id="ARBA00022825"/>
    </source>
</evidence>
<gene>
    <name evidence="7" type="ORF">SAMN04487759_1289</name>
</gene>
<dbReference type="InterPro" id="IPR029045">
    <property type="entry name" value="ClpP/crotonase-like_dom_sf"/>
</dbReference>
<evidence type="ECO:0000256" key="5">
    <source>
        <dbReference type="RuleBase" id="RU004404"/>
    </source>
</evidence>
<dbReference type="CDD" id="cd06782">
    <property type="entry name" value="cpPDZ_CPP-like"/>
    <property type="match status" value="1"/>
</dbReference>
<accession>A0A1H2V3M5</accession>
<proteinExistence type="inferred from homology"/>